<sequence length="200" mass="22878">MGVDIAEAIYTQILGSDTPIPAETEIRENNSEFKQWTNLFPTLKKGQVTFPTYTPKIYIFTKNNASIFDISSLENISLNETISTTYVITGNDFIGAVPRHTKGKWTHLEIVFTDEEKQHHYATEGIGWKGSDSNKKIISERIRKAFDDVGYIKSIKSLVYKNTPFCTNQWIILFDKTEDPNLEQRIPRHTSTWGPKAITE</sequence>
<dbReference type="OrthoDB" id="2437308at2759"/>
<evidence type="ECO:0000313" key="2">
    <source>
        <dbReference type="Proteomes" id="UP000789396"/>
    </source>
</evidence>
<evidence type="ECO:0000313" key="1">
    <source>
        <dbReference type="EMBL" id="CAG8720192.1"/>
    </source>
</evidence>
<accession>A0A9N9I4L7</accession>
<dbReference type="EMBL" id="CAJVPZ010024765">
    <property type="protein sequence ID" value="CAG8720192.1"/>
    <property type="molecule type" value="Genomic_DNA"/>
</dbReference>
<proteinExistence type="predicted"/>
<dbReference type="Proteomes" id="UP000789396">
    <property type="component" value="Unassembled WGS sequence"/>
</dbReference>
<keyword evidence="2" id="KW-1185">Reference proteome</keyword>
<name>A0A9N9I4L7_9GLOM</name>
<organism evidence="1 2">
    <name type="scientific">Racocetra fulgida</name>
    <dbReference type="NCBI Taxonomy" id="60492"/>
    <lineage>
        <taxon>Eukaryota</taxon>
        <taxon>Fungi</taxon>
        <taxon>Fungi incertae sedis</taxon>
        <taxon>Mucoromycota</taxon>
        <taxon>Glomeromycotina</taxon>
        <taxon>Glomeromycetes</taxon>
        <taxon>Diversisporales</taxon>
        <taxon>Gigasporaceae</taxon>
        <taxon>Racocetra</taxon>
    </lineage>
</organism>
<protein>
    <submittedName>
        <fullName evidence="1">20177_t:CDS:1</fullName>
    </submittedName>
</protein>
<dbReference type="AlphaFoldDB" id="A0A9N9I4L7"/>
<gene>
    <name evidence="1" type="ORF">RFULGI_LOCUS11406</name>
</gene>
<comment type="caution">
    <text evidence="1">The sequence shown here is derived from an EMBL/GenBank/DDBJ whole genome shotgun (WGS) entry which is preliminary data.</text>
</comment>
<reference evidence="1" key="1">
    <citation type="submission" date="2021-06" db="EMBL/GenBank/DDBJ databases">
        <authorList>
            <person name="Kallberg Y."/>
            <person name="Tangrot J."/>
            <person name="Rosling A."/>
        </authorList>
    </citation>
    <scope>NUCLEOTIDE SEQUENCE</scope>
    <source>
        <strain evidence="1">IN212</strain>
    </source>
</reference>